<keyword evidence="3" id="KW-1185">Reference proteome</keyword>
<dbReference type="InterPro" id="IPR004919">
    <property type="entry name" value="GmrSD_N"/>
</dbReference>
<dbReference type="KEGG" id="aft:BBF96_13765"/>
<dbReference type="Pfam" id="PF03235">
    <property type="entry name" value="GmrSD_N"/>
    <property type="match status" value="1"/>
</dbReference>
<dbReference type="PANTHER" id="PTHR37292:SF2">
    <property type="entry name" value="DUF262 DOMAIN-CONTAINING PROTEIN"/>
    <property type="match status" value="1"/>
</dbReference>
<organism evidence="2 3">
    <name type="scientific">Anoxybacter fermentans</name>
    <dbReference type="NCBI Taxonomy" id="1323375"/>
    <lineage>
        <taxon>Bacteria</taxon>
        <taxon>Bacillati</taxon>
        <taxon>Bacillota</taxon>
        <taxon>Clostridia</taxon>
        <taxon>Halanaerobiales</taxon>
        <taxon>Anoxybacter</taxon>
    </lineage>
</organism>
<evidence type="ECO:0000313" key="2">
    <source>
        <dbReference type="EMBL" id="AZR74361.1"/>
    </source>
</evidence>
<dbReference type="AlphaFoldDB" id="A0A3Q9HRY2"/>
<dbReference type="RefSeq" id="WP_127017715.1">
    <property type="nucleotide sequence ID" value="NZ_CP016379.1"/>
</dbReference>
<dbReference type="EMBL" id="CP016379">
    <property type="protein sequence ID" value="AZR74361.1"/>
    <property type="molecule type" value="Genomic_DNA"/>
</dbReference>
<reference evidence="2 3" key="1">
    <citation type="submission" date="2016-07" db="EMBL/GenBank/DDBJ databases">
        <title>Genome and transcriptome analysis of iron-reducing fermentative bacteria Anoxybacter fermentans.</title>
        <authorList>
            <person name="Zeng X."/>
            <person name="Shao Z."/>
        </authorList>
    </citation>
    <scope>NUCLEOTIDE SEQUENCE [LARGE SCALE GENOMIC DNA]</scope>
    <source>
        <strain evidence="2 3">DY22613</strain>
    </source>
</reference>
<accession>A0A3Q9HRY2</accession>
<dbReference type="OrthoDB" id="9798761at2"/>
<feature type="domain" description="GmrSD restriction endonucleases N-terminal" evidence="1">
    <location>
        <begin position="14"/>
        <end position="225"/>
    </location>
</feature>
<proteinExistence type="predicted"/>
<protein>
    <recommendedName>
        <fullName evidence="1">GmrSD restriction endonucleases N-terminal domain-containing protein</fullName>
    </recommendedName>
</protein>
<gene>
    <name evidence="2" type="ORF">BBF96_13765</name>
</gene>
<evidence type="ECO:0000313" key="3">
    <source>
        <dbReference type="Proteomes" id="UP000267250"/>
    </source>
</evidence>
<dbReference type="PANTHER" id="PTHR37292">
    <property type="entry name" value="VNG6097C"/>
    <property type="match status" value="1"/>
</dbReference>
<dbReference type="Proteomes" id="UP000267250">
    <property type="component" value="Chromosome"/>
</dbReference>
<name>A0A3Q9HRY2_9FIRM</name>
<evidence type="ECO:0000259" key="1">
    <source>
        <dbReference type="Pfam" id="PF03235"/>
    </source>
</evidence>
<sequence length="582" mass="68760">MRNNVVFNSKTYALSNLINDIDTGDIALPDLQRPFVWDSTKVRDLIDSLYKGLPAGVVILWEIVEPGKYRKINLENKREPRFLVIDGQQRLTSLFSIIKNKEIVNKNFKKVKLKISFNPLEEKFEVWNAAIEKDPEWISDISAIFDNSSTYSYINSYLSRIKSKLIEKEIDENKIAANIERVRNLLNYPFSVLELSSSLDPEEVSEIFVRINSKGKSLNQSDFILTLMAVYWEEGRKQIEEFCEMSRRIPNENIPTSFNVINIQPNPEHLVRTIVGCSFLRGRLKYAYLILKGRDFENKVISEKFRKKNFEIFKEEQKKALDLTNWHDFIKIIQSAGFVNDKLISSKIAFFVSYTLYLLGKHKFSIHYKDLETIIRKWFVFSLLTQRYTGSPESVIEKDLTLFKDETVFIEKLEEIMNSELTEDYWKITLPQRLISSSTQNHAYLVYLASLIYRDINVLFSNIKLRDYLNPLLKMKKKTIDLHHIFPKNYLKKFGITDVKNINQIANLIYLEYKENINISDKPPREYWLELTSSLTDEEKNEILKKYDLPQNFWELEYNTFLKERRILMAKGIKEYFKSLNR</sequence>